<dbReference type="AlphaFoldDB" id="A0A085M6C6"/>
<name>A0A085M6C6_9BILA</name>
<feature type="non-terminal residue" evidence="1">
    <location>
        <position position="1"/>
    </location>
</feature>
<dbReference type="EMBL" id="KL363224">
    <property type="protein sequence ID" value="KFD52772.1"/>
    <property type="molecule type" value="Genomic_DNA"/>
</dbReference>
<gene>
    <name evidence="1" type="ORF">M513_06428</name>
</gene>
<organism evidence="1 2">
    <name type="scientific">Trichuris suis</name>
    <name type="common">pig whipworm</name>
    <dbReference type="NCBI Taxonomy" id="68888"/>
    <lineage>
        <taxon>Eukaryota</taxon>
        <taxon>Metazoa</taxon>
        <taxon>Ecdysozoa</taxon>
        <taxon>Nematoda</taxon>
        <taxon>Enoplea</taxon>
        <taxon>Dorylaimia</taxon>
        <taxon>Trichinellida</taxon>
        <taxon>Trichuridae</taxon>
        <taxon>Trichuris</taxon>
    </lineage>
</organism>
<accession>A0A085M6C6</accession>
<dbReference type="Proteomes" id="UP000030764">
    <property type="component" value="Unassembled WGS sequence"/>
</dbReference>
<protein>
    <submittedName>
        <fullName evidence="1">Uncharacterized protein</fullName>
    </submittedName>
</protein>
<reference evidence="1 2" key="1">
    <citation type="journal article" date="2014" name="Nat. Genet.">
        <title>Genome and transcriptome of the porcine whipworm Trichuris suis.</title>
        <authorList>
            <person name="Jex A.R."/>
            <person name="Nejsum P."/>
            <person name="Schwarz E.M."/>
            <person name="Hu L."/>
            <person name="Young N.D."/>
            <person name="Hall R.S."/>
            <person name="Korhonen P.K."/>
            <person name="Liao S."/>
            <person name="Thamsborg S."/>
            <person name="Xia J."/>
            <person name="Xu P."/>
            <person name="Wang S."/>
            <person name="Scheerlinck J.P."/>
            <person name="Hofmann A."/>
            <person name="Sternberg P.W."/>
            <person name="Wang J."/>
            <person name="Gasser R.B."/>
        </authorList>
    </citation>
    <scope>NUCLEOTIDE SEQUENCE [LARGE SCALE GENOMIC DNA]</scope>
    <source>
        <strain evidence="1">DCEP-RM93M</strain>
    </source>
</reference>
<keyword evidence="2" id="KW-1185">Reference proteome</keyword>
<evidence type="ECO:0000313" key="2">
    <source>
        <dbReference type="Proteomes" id="UP000030764"/>
    </source>
</evidence>
<evidence type="ECO:0000313" key="1">
    <source>
        <dbReference type="EMBL" id="KFD52772.1"/>
    </source>
</evidence>
<proteinExistence type="predicted"/>
<sequence>GLGKQGILIGHASLCFKYAVVSDFSGRPYVVPTEAWMLHDALCPTGVRSAVDRPNAGVMQLINSNSRLIAQLYASRAAGGVPSADLRRSVISTPVNNFHNRILNASLNHSIGAMRNTQYFVFGLSDELADIAWSILTTDYCGLCNPKRLVQMKVPRAGLVLHDVTCLIYIGIRSGDEATNFHVNAQLGLLEFSLLRCQLQKRVTQSEVMQSDFLPTLNMKRADSKSYV</sequence>